<evidence type="ECO:0000256" key="10">
    <source>
        <dbReference type="ARBA" id="ARBA00023242"/>
    </source>
</evidence>
<evidence type="ECO:0000256" key="1">
    <source>
        <dbReference type="ARBA" id="ARBA00004123"/>
    </source>
</evidence>
<evidence type="ECO:0000256" key="2">
    <source>
        <dbReference type="ARBA" id="ARBA00005694"/>
    </source>
</evidence>
<evidence type="ECO:0000256" key="7">
    <source>
        <dbReference type="ARBA" id="ARBA00023125"/>
    </source>
</evidence>
<dbReference type="InterPro" id="IPR013088">
    <property type="entry name" value="Znf_NHR/GATA"/>
</dbReference>
<dbReference type="InterPro" id="IPR051140">
    <property type="entry name" value="GATA_TF"/>
</dbReference>
<proteinExistence type="inferred from homology"/>
<dbReference type="GO" id="GO:0008270">
    <property type="term" value="F:zinc ion binding"/>
    <property type="evidence" value="ECO:0007669"/>
    <property type="project" value="UniProtKB-KW"/>
</dbReference>
<feature type="domain" description="GATA-type" evidence="14">
    <location>
        <begin position="191"/>
        <end position="220"/>
    </location>
</feature>
<keyword evidence="9" id="KW-0804">Transcription</keyword>
<protein>
    <submittedName>
        <fullName evidence="15">GATA transcription factor 7</fullName>
    </submittedName>
</protein>
<keyword evidence="10" id="KW-0539">Nucleus</keyword>
<dbReference type="SUPFAM" id="SSF57716">
    <property type="entry name" value="Glucocorticoid receptor-like (DNA-binding domain)"/>
    <property type="match status" value="1"/>
</dbReference>
<evidence type="ECO:0000256" key="9">
    <source>
        <dbReference type="ARBA" id="ARBA00023163"/>
    </source>
</evidence>
<feature type="region of interest" description="Disordered" evidence="13">
    <location>
        <begin position="145"/>
        <end position="165"/>
    </location>
</feature>
<evidence type="ECO:0000313" key="15">
    <source>
        <dbReference type="EMBL" id="KAJ6996413.1"/>
    </source>
</evidence>
<gene>
    <name evidence="15" type="ORF">NC653_013120</name>
</gene>
<comment type="subcellular location">
    <subcellularLocation>
        <location evidence="1">Nucleus</location>
    </subcellularLocation>
</comment>
<dbReference type="InterPro" id="IPR000679">
    <property type="entry name" value="Znf_GATA"/>
</dbReference>
<keyword evidence="4 12" id="KW-0863">Zinc-finger</keyword>
<evidence type="ECO:0000313" key="16">
    <source>
        <dbReference type="Proteomes" id="UP001164929"/>
    </source>
</evidence>
<dbReference type="Pfam" id="PF00320">
    <property type="entry name" value="GATA"/>
    <property type="match status" value="1"/>
</dbReference>
<dbReference type="AlphaFoldDB" id="A0AAD6QTJ8"/>
<dbReference type="GO" id="GO:0006355">
    <property type="term" value="P:regulation of DNA-templated transcription"/>
    <property type="evidence" value="ECO:0007669"/>
    <property type="project" value="InterPro"/>
</dbReference>
<evidence type="ECO:0000256" key="4">
    <source>
        <dbReference type="ARBA" id="ARBA00022771"/>
    </source>
</evidence>
<feature type="compositionally biased region" description="Basic residues" evidence="13">
    <location>
        <begin position="155"/>
        <end position="165"/>
    </location>
</feature>
<keyword evidence="8" id="KW-0010">Activator</keyword>
<dbReference type="SMART" id="SM00401">
    <property type="entry name" value="ZnF_GATA"/>
    <property type="match status" value="1"/>
</dbReference>
<dbReference type="GO" id="GO:0005634">
    <property type="term" value="C:nucleus"/>
    <property type="evidence" value="ECO:0007669"/>
    <property type="project" value="UniProtKB-SubCell"/>
</dbReference>
<evidence type="ECO:0000256" key="3">
    <source>
        <dbReference type="ARBA" id="ARBA00022723"/>
    </source>
</evidence>
<comment type="function">
    <text evidence="11">Transcriptional activator that specifically binds 5'-GATA-3' or 5'-GAT-3' motifs within gene promoters. May be involved in the regulation of some light-responsive genes.</text>
</comment>
<keyword evidence="6" id="KW-0805">Transcription regulation</keyword>
<accession>A0AAD6QTJ8</accession>
<evidence type="ECO:0000259" key="14">
    <source>
        <dbReference type="PROSITE" id="PS50114"/>
    </source>
</evidence>
<evidence type="ECO:0000256" key="11">
    <source>
        <dbReference type="ARBA" id="ARBA00055020"/>
    </source>
</evidence>
<keyword evidence="16" id="KW-1185">Reference proteome</keyword>
<dbReference type="PANTHER" id="PTHR45658:SF18">
    <property type="entry name" value="PROTEIN GAT2"/>
    <property type="match status" value="1"/>
</dbReference>
<evidence type="ECO:0000256" key="8">
    <source>
        <dbReference type="ARBA" id="ARBA00023159"/>
    </source>
</evidence>
<keyword evidence="5" id="KW-0862">Zinc</keyword>
<evidence type="ECO:0000256" key="6">
    <source>
        <dbReference type="ARBA" id="ARBA00023015"/>
    </source>
</evidence>
<keyword evidence="3" id="KW-0479">Metal-binding</keyword>
<dbReference type="GO" id="GO:0043565">
    <property type="term" value="F:sequence-specific DNA binding"/>
    <property type="evidence" value="ECO:0007669"/>
    <property type="project" value="InterPro"/>
</dbReference>
<sequence>MPDLGKELFLCCRAGHSSAAMELYIAATFSLIREWLSFHGEIKLTPCRTSLEMPPKTEMLNLNRAGSRSSGQPQSRGLVLLIFKASDDVCNVSDDFDWTGSGLSAPQDPIECVTDFFDGFISTNELRFLEDFGDFLGKSKEEIETTPSRDFKSGTTKKKPRSKRRLKQRAWRKKDLVFSALENHEFRKRICTHCQIDKTPQWRIGPLGPKTLCNACGVRYNTGRLFPEYRPAASPSFDQSKHSNLHKQILRRRANLI</sequence>
<keyword evidence="7" id="KW-0238">DNA-binding</keyword>
<dbReference type="Gene3D" id="3.30.50.10">
    <property type="entry name" value="Erythroid Transcription Factor GATA-1, subunit A"/>
    <property type="match status" value="1"/>
</dbReference>
<name>A0AAD6QTJ8_9ROSI</name>
<dbReference type="GO" id="GO:0030154">
    <property type="term" value="P:cell differentiation"/>
    <property type="evidence" value="ECO:0007669"/>
    <property type="project" value="TreeGrafter"/>
</dbReference>
<dbReference type="PANTHER" id="PTHR45658">
    <property type="entry name" value="GATA TRANSCRIPTION FACTOR"/>
    <property type="match status" value="1"/>
</dbReference>
<evidence type="ECO:0000256" key="13">
    <source>
        <dbReference type="SAM" id="MobiDB-lite"/>
    </source>
</evidence>
<dbReference type="CDD" id="cd00202">
    <property type="entry name" value="ZnF_GATA"/>
    <property type="match status" value="1"/>
</dbReference>
<organism evidence="15 16">
    <name type="scientific">Populus alba x Populus x berolinensis</name>
    <dbReference type="NCBI Taxonomy" id="444605"/>
    <lineage>
        <taxon>Eukaryota</taxon>
        <taxon>Viridiplantae</taxon>
        <taxon>Streptophyta</taxon>
        <taxon>Embryophyta</taxon>
        <taxon>Tracheophyta</taxon>
        <taxon>Spermatophyta</taxon>
        <taxon>Magnoliopsida</taxon>
        <taxon>eudicotyledons</taxon>
        <taxon>Gunneridae</taxon>
        <taxon>Pentapetalae</taxon>
        <taxon>rosids</taxon>
        <taxon>fabids</taxon>
        <taxon>Malpighiales</taxon>
        <taxon>Salicaceae</taxon>
        <taxon>Saliceae</taxon>
        <taxon>Populus</taxon>
    </lineage>
</organism>
<dbReference type="EMBL" id="JAQIZT010000005">
    <property type="protein sequence ID" value="KAJ6996413.1"/>
    <property type="molecule type" value="Genomic_DNA"/>
</dbReference>
<comment type="similarity">
    <text evidence="2">Belongs to the type IV zinc-finger family. Class A subfamily.</text>
</comment>
<comment type="caution">
    <text evidence="15">The sequence shown here is derived from an EMBL/GenBank/DDBJ whole genome shotgun (WGS) entry which is preliminary data.</text>
</comment>
<dbReference type="Proteomes" id="UP001164929">
    <property type="component" value="Chromosome 5"/>
</dbReference>
<dbReference type="FunFam" id="3.30.50.10:FF:000025">
    <property type="entry name" value="GATA transcription factor"/>
    <property type="match status" value="1"/>
</dbReference>
<dbReference type="PROSITE" id="PS50114">
    <property type="entry name" value="GATA_ZN_FINGER_2"/>
    <property type="match status" value="1"/>
</dbReference>
<evidence type="ECO:0000256" key="5">
    <source>
        <dbReference type="ARBA" id="ARBA00022833"/>
    </source>
</evidence>
<reference evidence="15" key="1">
    <citation type="journal article" date="2023" name="Mol. Ecol. Resour.">
        <title>Chromosome-level genome assembly of a triploid poplar Populus alba 'Berolinensis'.</title>
        <authorList>
            <person name="Chen S."/>
            <person name="Yu Y."/>
            <person name="Wang X."/>
            <person name="Wang S."/>
            <person name="Zhang T."/>
            <person name="Zhou Y."/>
            <person name="He R."/>
            <person name="Meng N."/>
            <person name="Wang Y."/>
            <person name="Liu W."/>
            <person name="Liu Z."/>
            <person name="Liu J."/>
            <person name="Guo Q."/>
            <person name="Huang H."/>
            <person name="Sederoff R.R."/>
            <person name="Wang G."/>
            <person name="Qu G."/>
            <person name="Chen S."/>
        </authorList>
    </citation>
    <scope>NUCLEOTIDE SEQUENCE</scope>
    <source>
        <strain evidence="15">SC-2020</strain>
    </source>
</reference>
<evidence type="ECO:0000256" key="12">
    <source>
        <dbReference type="PROSITE-ProRule" id="PRU00094"/>
    </source>
</evidence>